<keyword evidence="1" id="KW-1133">Transmembrane helix</keyword>
<dbReference type="EMBL" id="QZDH01000003">
    <property type="protein sequence ID" value="RJL55524.1"/>
    <property type="molecule type" value="Genomic_DNA"/>
</dbReference>
<keyword evidence="1" id="KW-0472">Membrane</keyword>
<feature type="transmembrane region" description="Helical" evidence="1">
    <location>
        <begin position="46"/>
        <end position="71"/>
    </location>
</feature>
<protein>
    <recommendedName>
        <fullName evidence="4">CP4-57 prophage inner membrane protein</fullName>
    </recommendedName>
</protein>
<gene>
    <name evidence="2" type="ORF">D5071_00775</name>
</gene>
<evidence type="ECO:0008006" key="4">
    <source>
        <dbReference type="Google" id="ProtNLM"/>
    </source>
</evidence>
<keyword evidence="1" id="KW-0812">Transmembrane</keyword>
<name>A0A419B214_PECCA</name>
<proteinExistence type="predicted"/>
<dbReference type="AlphaFoldDB" id="A0A419B214"/>
<sequence length="77" mass="7861">MPIIAIIVIVVVVIVLSKTGISDSLIGLVIATVAGLLTGSGTAGVASVALTPFLGIPIGLFIGVTVFAKVLRWFSRR</sequence>
<organism evidence="2 3">
    <name type="scientific">Pectobacterium carotovorum</name>
    <name type="common">Erwinia carotovora</name>
    <dbReference type="NCBI Taxonomy" id="554"/>
    <lineage>
        <taxon>Bacteria</taxon>
        <taxon>Pseudomonadati</taxon>
        <taxon>Pseudomonadota</taxon>
        <taxon>Gammaproteobacteria</taxon>
        <taxon>Enterobacterales</taxon>
        <taxon>Pectobacteriaceae</taxon>
        <taxon>Pectobacterium</taxon>
    </lineage>
</organism>
<dbReference type="RefSeq" id="WP_039308199.1">
    <property type="nucleotide sequence ID" value="NZ_JBBBPE010000031.1"/>
</dbReference>
<reference evidence="2 3" key="1">
    <citation type="submission" date="2018-09" db="EMBL/GenBank/DDBJ databases">
        <title>Phylogenetic diversity of Pectobacterium and Dickeya strains causing blackleg disease of potato in Morocco.</title>
        <authorList>
            <person name="Oulghazi S."/>
            <person name="Moumni M."/>
            <person name="Faure D."/>
        </authorList>
    </citation>
    <scope>NUCLEOTIDE SEQUENCE [LARGE SCALE GENOMIC DNA]</scope>
    <source>
        <strain evidence="2 3">S1.15.11.2D</strain>
    </source>
</reference>
<dbReference type="Proteomes" id="UP000283655">
    <property type="component" value="Unassembled WGS sequence"/>
</dbReference>
<evidence type="ECO:0000313" key="3">
    <source>
        <dbReference type="Proteomes" id="UP000283655"/>
    </source>
</evidence>
<comment type="caution">
    <text evidence="2">The sequence shown here is derived from an EMBL/GenBank/DDBJ whole genome shotgun (WGS) entry which is preliminary data.</text>
</comment>
<evidence type="ECO:0000256" key="1">
    <source>
        <dbReference type="SAM" id="Phobius"/>
    </source>
</evidence>
<evidence type="ECO:0000313" key="2">
    <source>
        <dbReference type="EMBL" id="RJL55524.1"/>
    </source>
</evidence>
<accession>A0A419B214</accession>